<dbReference type="SUPFAM" id="SSF52172">
    <property type="entry name" value="CheY-like"/>
    <property type="match status" value="1"/>
</dbReference>
<dbReference type="Proteomes" id="UP000473905">
    <property type="component" value="Unassembled WGS sequence"/>
</dbReference>
<accession>A0A139KWD7</accession>
<feature type="DNA-binding region" description="OmpR/PhoB-type" evidence="7">
    <location>
        <begin position="128"/>
        <end position="226"/>
    </location>
</feature>
<dbReference type="EMBL" id="VWLB01000041">
    <property type="protein sequence ID" value="KAA3924934.1"/>
    <property type="molecule type" value="Genomic_DNA"/>
</dbReference>
<dbReference type="GO" id="GO:0000156">
    <property type="term" value="F:phosphorelay response regulator activity"/>
    <property type="evidence" value="ECO:0007669"/>
    <property type="project" value="TreeGrafter"/>
</dbReference>
<evidence type="ECO:0000313" key="17">
    <source>
        <dbReference type="Proteomes" id="UP000435985"/>
    </source>
</evidence>
<dbReference type="Proteomes" id="UP000435985">
    <property type="component" value="Unassembled WGS sequence"/>
</dbReference>
<evidence type="ECO:0000256" key="3">
    <source>
        <dbReference type="ARBA" id="ARBA00023015"/>
    </source>
</evidence>
<evidence type="ECO:0000256" key="2">
    <source>
        <dbReference type="ARBA" id="ARBA00023012"/>
    </source>
</evidence>
<evidence type="ECO:0000313" key="15">
    <source>
        <dbReference type="Proteomes" id="UP000365824"/>
    </source>
</evidence>
<evidence type="ECO:0000259" key="9">
    <source>
        <dbReference type="PROSITE" id="PS51755"/>
    </source>
</evidence>
<dbReference type="PROSITE" id="PS51755">
    <property type="entry name" value="OMPR_PHOB"/>
    <property type="match status" value="1"/>
</dbReference>
<evidence type="ECO:0000259" key="8">
    <source>
        <dbReference type="PROSITE" id="PS50110"/>
    </source>
</evidence>
<dbReference type="SMART" id="SM00862">
    <property type="entry name" value="Trans_reg_C"/>
    <property type="match status" value="1"/>
</dbReference>
<proteinExistence type="predicted"/>
<evidence type="ECO:0000256" key="7">
    <source>
        <dbReference type="PROSITE-ProRule" id="PRU01091"/>
    </source>
</evidence>
<evidence type="ECO:0000256" key="4">
    <source>
        <dbReference type="ARBA" id="ARBA00023125"/>
    </source>
</evidence>
<evidence type="ECO:0000256" key="5">
    <source>
        <dbReference type="ARBA" id="ARBA00023163"/>
    </source>
</evidence>
<reference evidence="14" key="2">
    <citation type="submission" date="2022-10" db="EMBL/GenBank/DDBJ databases">
        <title>Human gut microbiome strain richness.</title>
        <authorList>
            <person name="Chen-Liaw A."/>
        </authorList>
    </citation>
    <scope>NUCLEOTIDE SEQUENCE</scope>
    <source>
        <strain evidence="14">BSD2780120875st1_E1_BSD2780120875_150330</strain>
    </source>
</reference>
<evidence type="ECO:0000313" key="18">
    <source>
        <dbReference type="Proteomes" id="UP000473905"/>
    </source>
</evidence>
<dbReference type="FunFam" id="1.10.10.10:FF:000005">
    <property type="entry name" value="Two-component system response regulator"/>
    <property type="match status" value="1"/>
</dbReference>
<dbReference type="Pfam" id="PF00072">
    <property type="entry name" value="Response_reg"/>
    <property type="match status" value="1"/>
</dbReference>
<feature type="modified residue" description="4-aspartylphosphate" evidence="6">
    <location>
        <position position="52"/>
    </location>
</feature>
<dbReference type="Gene3D" id="6.10.250.690">
    <property type="match status" value="1"/>
</dbReference>
<evidence type="ECO:0000313" key="13">
    <source>
        <dbReference type="EMBL" id="KAB1330535.1"/>
    </source>
</evidence>
<protein>
    <submittedName>
        <fullName evidence="13">Response regulator transcription factor</fullName>
    </submittedName>
</protein>
<evidence type="ECO:0000313" key="16">
    <source>
        <dbReference type="Proteomes" id="UP000375690"/>
    </source>
</evidence>
<dbReference type="Gene3D" id="1.10.10.10">
    <property type="entry name" value="Winged helix-like DNA-binding domain superfamily/Winged helix DNA-binding domain"/>
    <property type="match status" value="1"/>
</dbReference>
<dbReference type="AlphaFoldDB" id="A0A139KWD7"/>
<dbReference type="GO" id="GO:0006355">
    <property type="term" value="P:regulation of DNA-templated transcription"/>
    <property type="evidence" value="ECO:0007669"/>
    <property type="project" value="InterPro"/>
</dbReference>
<feature type="domain" description="OmpR/PhoB-type" evidence="9">
    <location>
        <begin position="128"/>
        <end position="226"/>
    </location>
</feature>
<reference evidence="15 16" key="1">
    <citation type="journal article" date="2019" name="Nat. Med.">
        <title>A library of human gut bacterial isolates paired with longitudinal multiomics data enables mechanistic microbiome research.</title>
        <authorList>
            <person name="Poyet M."/>
            <person name="Groussin M."/>
            <person name="Gibbons S.M."/>
            <person name="Avila-Pacheco J."/>
            <person name="Jiang X."/>
            <person name="Kearney S.M."/>
            <person name="Perrotta A.R."/>
            <person name="Berdy B."/>
            <person name="Zhao S."/>
            <person name="Lieberman T.D."/>
            <person name="Swanson P.K."/>
            <person name="Smith M."/>
            <person name="Roesemann S."/>
            <person name="Alexander J.E."/>
            <person name="Rich S.A."/>
            <person name="Livny J."/>
            <person name="Vlamakis H."/>
            <person name="Clish C."/>
            <person name="Bullock K."/>
            <person name="Deik A."/>
            <person name="Scott J."/>
            <person name="Pierce K.A."/>
            <person name="Xavier R.J."/>
            <person name="Alm E.J."/>
        </authorList>
    </citation>
    <scope>NUCLEOTIDE SEQUENCE [LARGE SCALE GENOMIC DNA]</scope>
    <source>
        <strain evidence="11 18">BIOML-A134</strain>
        <strain evidence="12 17">BIOML-A14</strain>
        <strain evidence="10 15">BIOML-A160</strain>
        <strain evidence="13 16">BIOML-A2</strain>
    </source>
</reference>
<dbReference type="GO" id="GO:0005829">
    <property type="term" value="C:cytosol"/>
    <property type="evidence" value="ECO:0007669"/>
    <property type="project" value="TreeGrafter"/>
</dbReference>
<dbReference type="EMBL" id="VWFO01000006">
    <property type="protein sequence ID" value="KAA4665449.1"/>
    <property type="molecule type" value="Genomic_DNA"/>
</dbReference>
<evidence type="ECO:0000256" key="6">
    <source>
        <dbReference type="PROSITE-ProRule" id="PRU00169"/>
    </source>
</evidence>
<feature type="domain" description="Response regulatory" evidence="8">
    <location>
        <begin position="3"/>
        <end position="117"/>
    </location>
</feature>
<sequence length="228" mass="26222">MYTILIIEDEPRVASLLMNGLEENGYQTMVAYDGLMGLRLFQTHTFDLVISDIVLPKMDGFELAKEIRKTNPNIPILMLTALGSTNDKLDGFDAGADDYMVKPFDFRELNARIKVLLKRVTGNAQELPQELVYADLRIDLQRKDVERNGISIKLSPKEYNLLLYMVENAERVLSRVEIAEKVWNTHFDTGTNFIDVYINYLRKKIDRDFEPKLIHTKAGMGFILTDKI</sequence>
<keyword evidence="1 6" id="KW-0597">Phosphoprotein</keyword>
<dbReference type="EMBL" id="JAQNZF010000004">
    <property type="protein sequence ID" value="MDC2741493.1"/>
    <property type="molecule type" value="Genomic_DNA"/>
</dbReference>
<dbReference type="GO" id="GO:0000976">
    <property type="term" value="F:transcription cis-regulatory region binding"/>
    <property type="evidence" value="ECO:0007669"/>
    <property type="project" value="TreeGrafter"/>
</dbReference>
<dbReference type="PROSITE" id="PS50110">
    <property type="entry name" value="RESPONSE_REGULATORY"/>
    <property type="match status" value="1"/>
</dbReference>
<dbReference type="Proteomes" id="UP000365824">
    <property type="component" value="Unassembled WGS sequence"/>
</dbReference>
<dbReference type="EMBL" id="VWKB01000005">
    <property type="protein sequence ID" value="KAA4103218.1"/>
    <property type="molecule type" value="Genomic_DNA"/>
</dbReference>
<name>A0A139KWD7_BACOV</name>
<keyword evidence="3" id="KW-0805">Transcription regulation</keyword>
<dbReference type="Pfam" id="PF00486">
    <property type="entry name" value="Trans_reg_C"/>
    <property type="match status" value="1"/>
</dbReference>
<keyword evidence="4 7" id="KW-0238">DNA-binding</keyword>
<dbReference type="Proteomes" id="UP001219389">
    <property type="component" value="Unassembled WGS sequence"/>
</dbReference>
<organism evidence="13 16">
    <name type="scientific">Bacteroides ovatus</name>
    <dbReference type="NCBI Taxonomy" id="28116"/>
    <lineage>
        <taxon>Bacteria</taxon>
        <taxon>Pseudomonadati</taxon>
        <taxon>Bacteroidota</taxon>
        <taxon>Bacteroidia</taxon>
        <taxon>Bacteroidales</taxon>
        <taxon>Bacteroidaceae</taxon>
        <taxon>Bacteroides</taxon>
    </lineage>
</organism>
<dbReference type="PANTHER" id="PTHR48111">
    <property type="entry name" value="REGULATOR OF RPOS"/>
    <property type="match status" value="1"/>
</dbReference>
<keyword evidence="2" id="KW-0902">Two-component regulatory system</keyword>
<dbReference type="InterPro" id="IPR036388">
    <property type="entry name" value="WH-like_DNA-bd_sf"/>
</dbReference>
<dbReference type="InterPro" id="IPR039420">
    <property type="entry name" value="WalR-like"/>
</dbReference>
<dbReference type="CDD" id="cd00383">
    <property type="entry name" value="trans_reg_C"/>
    <property type="match status" value="1"/>
</dbReference>
<dbReference type="RefSeq" id="WP_004312802.1">
    <property type="nucleotide sequence ID" value="NZ_CAXTIO010000001.1"/>
</dbReference>
<dbReference type="Proteomes" id="UP000375690">
    <property type="component" value="Unassembled WGS sequence"/>
</dbReference>
<keyword evidence="5" id="KW-0804">Transcription</keyword>
<evidence type="ECO:0000256" key="1">
    <source>
        <dbReference type="ARBA" id="ARBA00022553"/>
    </source>
</evidence>
<dbReference type="STRING" id="28116.Bovatus_00661"/>
<evidence type="ECO:0000313" key="11">
    <source>
        <dbReference type="EMBL" id="KAA4103218.1"/>
    </source>
</evidence>
<dbReference type="InterPro" id="IPR001789">
    <property type="entry name" value="Sig_transdc_resp-reg_receiver"/>
</dbReference>
<dbReference type="Gene3D" id="3.40.50.2300">
    <property type="match status" value="1"/>
</dbReference>
<dbReference type="GO" id="GO:0032993">
    <property type="term" value="C:protein-DNA complex"/>
    <property type="evidence" value="ECO:0007669"/>
    <property type="project" value="TreeGrafter"/>
</dbReference>
<dbReference type="FunFam" id="3.40.50.2300:FF:000073">
    <property type="entry name" value="DNA-binding response regulator RprY"/>
    <property type="match status" value="1"/>
</dbReference>
<dbReference type="SMART" id="SM00448">
    <property type="entry name" value="REC"/>
    <property type="match status" value="1"/>
</dbReference>
<comment type="caution">
    <text evidence="13">The sequence shown here is derived from an EMBL/GenBank/DDBJ whole genome shotgun (WGS) entry which is preliminary data.</text>
</comment>
<evidence type="ECO:0000313" key="10">
    <source>
        <dbReference type="EMBL" id="KAA3924934.1"/>
    </source>
</evidence>
<dbReference type="PANTHER" id="PTHR48111:SF22">
    <property type="entry name" value="REGULATOR OF RPOS"/>
    <property type="match status" value="1"/>
</dbReference>
<dbReference type="InterPro" id="IPR011006">
    <property type="entry name" value="CheY-like_superfamily"/>
</dbReference>
<evidence type="ECO:0000313" key="12">
    <source>
        <dbReference type="EMBL" id="KAA4665449.1"/>
    </source>
</evidence>
<dbReference type="EMBL" id="VWFC01000002">
    <property type="protein sequence ID" value="KAB1330535.1"/>
    <property type="molecule type" value="Genomic_DNA"/>
</dbReference>
<dbReference type="InterPro" id="IPR001867">
    <property type="entry name" value="OmpR/PhoB-type_DNA-bd"/>
</dbReference>
<evidence type="ECO:0000313" key="14">
    <source>
        <dbReference type="EMBL" id="MDC2741493.1"/>
    </source>
</evidence>
<dbReference type="CDD" id="cd17574">
    <property type="entry name" value="REC_OmpR"/>
    <property type="match status" value="1"/>
</dbReference>
<keyword evidence="18" id="KW-1185">Reference proteome</keyword>
<gene>
    <name evidence="13" type="ORF">F3B53_01990</name>
    <name evidence="12" type="ORF">F3B98_07450</name>
    <name evidence="11" type="ORF">F3D66_04610</name>
    <name evidence="10" type="ORF">F3F25_21045</name>
    <name evidence="14" type="ORF">PO382_04560</name>
</gene>